<organism evidence="1 2">
    <name type="scientific">Acidithiobacillus ferruginosus</name>
    <dbReference type="NCBI Taxonomy" id="3063951"/>
    <lineage>
        <taxon>Bacteria</taxon>
        <taxon>Pseudomonadati</taxon>
        <taxon>Pseudomonadota</taxon>
        <taxon>Acidithiobacillia</taxon>
        <taxon>Acidithiobacillales</taxon>
        <taxon>Acidithiobacillaceae</taxon>
        <taxon>Acidithiobacillus</taxon>
    </lineage>
</organism>
<protein>
    <submittedName>
        <fullName evidence="1">AAA family ATPase</fullName>
    </submittedName>
</protein>
<evidence type="ECO:0000313" key="2">
    <source>
        <dbReference type="Proteomes" id="UP001196097"/>
    </source>
</evidence>
<dbReference type="EMBL" id="CP130946">
    <property type="protein sequence ID" value="XRP74198.1"/>
    <property type="molecule type" value="Genomic_DNA"/>
</dbReference>
<keyword evidence="2" id="KW-1185">Reference proteome</keyword>
<proteinExistence type="predicted"/>
<sequence length="934" mass="102818">MIIENHDYPGSKWWKFDFHSHTPASLDYKGAKTTTPRQWLQDYLDKGIQCIVVADHNTGGWIDKLKAELAALKQQDAATWGSMTIFPGMELSCSGGVHLMVILDPSKGTSDIDAIRGSVGYTGTLGDSDAVTSQSVEQVIRAIQSAGGVACAAHVDQPKGLLISLTDHNTLQPIFKLLDAVEVIDPATSCLQPHAAALADLAFVLGSDSHQPSDIGRGYTWVKMSAPSIEGLKLALLDPESAIRRSDQCANYPQQLSRPKIKSITVEKLRLRQKDPLTIHFNPSYNALIGGRGSGKSTILECLRLGLARENELLTGRSDSALKQSFENFKKEKTGRNQPGMMLHNTRITVEVSKGHGDLEERFEYRWSKGADAKFAVSVLRWDSGAWQTTQLTEEQARSNFPVKLFSQKQILALADNPQHLIQYIDDVLGGSKEAWAQGFAAKREALNAARKRVRTLELEIAQKPAVELQYKEASRKAKVFASSNFGDALKAYQHAGKQQRAVEGFFKLLGEDVQALQASAAEAVNLKNLALTDFEATTPAEHAEKLATEALTQKLAGNFDQITALVASMQADLDAAKAASGTSAWHQENKVHLDKYARIVAELKAQSITNAEDASQAVALEEKLKKQLDQFNAISTDLEQARKAVVDAQAALHQERQELTVLRQDFLNQVLVNVPALKITLNTMADAEAGAASLREILRIETEGTFAKEIYGETDDDPPKPCGMVWDLVNPALASFVPERLQEIKQSLEEMNEQVLNTKLHGKFVKKLKDMKPEVASVVFDELAAWFPEDAVDLQYQRDESSSFQSLQQASAGQKTAAILSFLLAHGSEPLLMDQPEDDLDNALVSQLVVTQLRNNKNRRQLIVITHNANIVVNGDAELVMPMEFVGGQIVNNTAGGLQERAIRVKVCEIMEGGEKAFEQRYKRILKDMRAKV</sequence>
<dbReference type="Proteomes" id="UP001196097">
    <property type="component" value="Chromosome"/>
</dbReference>
<reference evidence="1 2" key="1">
    <citation type="journal article" date="2021" name="ISME J.">
        <title>Genomic evolution of the class Acidithiobacillia: deep-branching Proteobacteria living in extreme acidic conditions.</title>
        <authorList>
            <person name="Moya-Beltran A."/>
            <person name="Beard S."/>
            <person name="Rojas-Villalobos C."/>
            <person name="Issotta F."/>
            <person name="Gallardo Y."/>
            <person name="Ulloa R."/>
            <person name="Giaveno A."/>
            <person name="Degli Esposti M."/>
            <person name="Johnson D.B."/>
            <person name="Quatrini R."/>
        </authorList>
    </citation>
    <scope>NUCLEOTIDE SEQUENCE [LARGE SCALE GENOMIC DNA]</scope>
    <source>
        <strain evidence="1 2">CF3</strain>
    </source>
</reference>
<name>A0ACD5IKZ2_9PROT</name>
<gene>
    <name evidence="1" type="ORF">HF292_006020</name>
</gene>
<evidence type="ECO:0000313" key="1">
    <source>
        <dbReference type="EMBL" id="XRP74198.1"/>
    </source>
</evidence>
<accession>A0ACD5IKZ2</accession>